<dbReference type="InterPro" id="IPR003595">
    <property type="entry name" value="Tyr_Pase_cat"/>
</dbReference>
<dbReference type="Ensembl" id="ENSDCDT00010058454.1">
    <property type="protein sequence ID" value="ENSDCDP00010048127.1"/>
    <property type="gene ID" value="ENSDCDG00010029024.1"/>
</dbReference>
<reference evidence="11 12" key="1">
    <citation type="submission" date="2020-06" db="EMBL/GenBank/DDBJ databases">
        <authorList>
            <consortium name="Wellcome Sanger Institute Data Sharing"/>
        </authorList>
    </citation>
    <scope>NUCLEOTIDE SEQUENCE [LARGE SCALE GENOMIC DNA]</scope>
</reference>
<dbReference type="InterPro" id="IPR000340">
    <property type="entry name" value="Dual-sp_phosphatase_cat-dom"/>
</dbReference>
<comment type="similarity">
    <text evidence="1">Belongs to the protein-tyrosine phosphatase family. Non-receptor class CDC14 subfamily.</text>
</comment>
<keyword evidence="4" id="KW-0378">Hydrolase</keyword>
<evidence type="ECO:0000259" key="10">
    <source>
        <dbReference type="PROSITE" id="PS50056"/>
    </source>
</evidence>
<dbReference type="AlphaFoldDB" id="A0AAY4DRH3"/>
<feature type="domain" description="Tyrosine specific protein phosphatases" evidence="10">
    <location>
        <begin position="245"/>
        <end position="307"/>
    </location>
</feature>
<dbReference type="PROSITE" id="PS50054">
    <property type="entry name" value="TYR_PHOSPHATASE_DUAL"/>
    <property type="match status" value="1"/>
</dbReference>
<evidence type="ECO:0000256" key="4">
    <source>
        <dbReference type="ARBA" id="ARBA00022801"/>
    </source>
</evidence>
<dbReference type="GeneTree" id="ENSGT00940000155950"/>
<keyword evidence="3" id="KW-0132">Cell division</keyword>
<dbReference type="EC" id="3.1.3.48" evidence="2"/>
<feature type="region of interest" description="Disordered" evidence="8">
    <location>
        <begin position="389"/>
        <end position="429"/>
    </location>
</feature>
<dbReference type="InterPro" id="IPR029260">
    <property type="entry name" value="DSPn"/>
</dbReference>
<dbReference type="Gene3D" id="3.90.190.10">
    <property type="entry name" value="Protein tyrosine phosphatase superfamily"/>
    <property type="match status" value="3"/>
</dbReference>
<dbReference type="Proteomes" id="UP000694580">
    <property type="component" value="Chromosome 11"/>
</dbReference>
<evidence type="ECO:0000256" key="5">
    <source>
        <dbReference type="ARBA" id="ARBA00022912"/>
    </source>
</evidence>
<keyword evidence="6" id="KW-0131">Cell cycle</keyword>
<evidence type="ECO:0000256" key="8">
    <source>
        <dbReference type="SAM" id="MobiDB-lite"/>
    </source>
</evidence>
<dbReference type="CDD" id="cd14499">
    <property type="entry name" value="CDC14_C"/>
    <property type="match status" value="1"/>
</dbReference>
<gene>
    <name evidence="11" type="primary">CDC14B</name>
</gene>
<dbReference type="SMART" id="SM00195">
    <property type="entry name" value="DSPc"/>
    <property type="match status" value="1"/>
</dbReference>
<sequence>MKRKCERRRPESRKRPRSAARREEAEPRKDIYISIADRLHFAILQQKVKSTSERHCFCVDDELCYENFYSDFGPLNLAMFYRFCYDCFVFFFLPFPEEVYSLLVSRNASYLPFRDASFGTCMYNLNILDCLRAIQKALQFGWLDFSQFDVEEYEHYERAENGDFNWIIPGKFLAFSGPHPKTKIENGYPLHAPEAYVPYFRKHNVTAVIRLNKKMYDSKRFTDMGFEHHDLFFVDGSTPNDAIVTKFMNVCEKAEGAIAVHCKAGLGRTGTLIACYMMKHFRLTAAEAIAWIRICRPGSIIGPQQNFVEAKQNGLWAEGDVYRQRMIERENGSCDNMTSVTGILSGVDDISINGRANKNRVTKKAGVHLYNDEEEHDGITQGDKLRALKSRRQARASTGSLSSEENKIHTRSASQSIRSATKISACATG</sequence>
<feature type="domain" description="Tyrosine-protein phosphatase" evidence="9">
    <location>
        <begin position="163"/>
        <end position="320"/>
    </location>
</feature>
<evidence type="ECO:0000256" key="7">
    <source>
        <dbReference type="ARBA" id="ARBA00047761"/>
    </source>
</evidence>
<reference evidence="11" key="2">
    <citation type="submission" date="2025-08" db="UniProtKB">
        <authorList>
            <consortium name="Ensembl"/>
        </authorList>
    </citation>
    <scope>IDENTIFICATION</scope>
</reference>
<name>A0AAY4DRH3_9TELE</name>
<evidence type="ECO:0000256" key="6">
    <source>
        <dbReference type="ARBA" id="ARBA00023306"/>
    </source>
</evidence>
<organism evidence="11 12">
    <name type="scientific">Denticeps clupeoides</name>
    <name type="common">denticle herring</name>
    <dbReference type="NCBI Taxonomy" id="299321"/>
    <lineage>
        <taxon>Eukaryota</taxon>
        <taxon>Metazoa</taxon>
        <taxon>Chordata</taxon>
        <taxon>Craniata</taxon>
        <taxon>Vertebrata</taxon>
        <taxon>Euteleostomi</taxon>
        <taxon>Actinopterygii</taxon>
        <taxon>Neopterygii</taxon>
        <taxon>Teleostei</taxon>
        <taxon>Clupei</taxon>
        <taxon>Clupeiformes</taxon>
        <taxon>Denticipitoidei</taxon>
        <taxon>Denticipitidae</taxon>
        <taxon>Denticeps</taxon>
    </lineage>
</organism>
<dbReference type="SUPFAM" id="SSF52799">
    <property type="entry name" value="(Phosphotyrosine protein) phosphatases II"/>
    <property type="match status" value="2"/>
</dbReference>
<dbReference type="InterPro" id="IPR029021">
    <property type="entry name" value="Prot-tyrosine_phosphatase-like"/>
</dbReference>
<dbReference type="PROSITE" id="PS00383">
    <property type="entry name" value="TYR_PHOSPHATASE_1"/>
    <property type="match status" value="1"/>
</dbReference>
<dbReference type="PANTHER" id="PTHR23339">
    <property type="entry name" value="TYROSINE SPECIFIC PROTEIN PHOSPHATASE AND DUAL SPECIFICITY PROTEIN PHOSPHATASE"/>
    <property type="match status" value="1"/>
</dbReference>
<evidence type="ECO:0000313" key="12">
    <source>
        <dbReference type="Proteomes" id="UP000694580"/>
    </source>
</evidence>
<dbReference type="GO" id="GO:0004725">
    <property type="term" value="F:protein tyrosine phosphatase activity"/>
    <property type="evidence" value="ECO:0007669"/>
    <property type="project" value="UniProtKB-EC"/>
</dbReference>
<dbReference type="InterPro" id="IPR016130">
    <property type="entry name" value="Tyr_Pase_AS"/>
</dbReference>
<dbReference type="FunFam" id="3.90.190.10:FF:000006">
    <property type="entry name" value="Dual specificity protein phosphatase CDC14B"/>
    <property type="match status" value="1"/>
</dbReference>
<keyword evidence="5" id="KW-0904">Protein phosphatase</keyword>
<dbReference type="Pfam" id="PF14671">
    <property type="entry name" value="DSPn"/>
    <property type="match status" value="2"/>
</dbReference>
<feature type="compositionally biased region" description="Basic residues" evidence="8">
    <location>
        <begin position="1"/>
        <end position="19"/>
    </location>
</feature>
<accession>A0AAY4DRH3</accession>
<proteinExistence type="inferred from homology"/>
<dbReference type="InterPro" id="IPR020422">
    <property type="entry name" value="TYR_PHOSPHATASE_DUAL_dom"/>
</dbReference>
<dbReference type="CDD" id="cd17657">
    <property type="entry name" value="CDC14_N"/>
    <property type="match status" value="1"/>
</dbReference>
<evidence type="ECO:0000256" key="3">
    <source>
        <dbReference type="ARBA" id="ARBA00022618"/>
    </source>
</evidence>
<feature type="region of interest" description="Disordered" evidence="8">
    <location>
        <begin position="1"/>
        <end position="24"/>
    </location>
</feature>
<dbReference type="PROSITE" id="PS50056">
    <property type="entry name" value="TYR_PHOSPHATASE_2"/>
    <property type="match status" value="1"/>
</dbReference>
<evidence type="ECO:0000313" key="11">
    <source>
        <dbReference type="Ensembl" id="ENSDCDP00010048127.1"/>
    </source>
</evidence>
<dbReference type="InterPro" id="IPR044506">
    <property type="entry name" value="CDC14_C"/>
</dbReference>
<dbReference type="InterPro" id="IPR000387">
    <property type="entry name" value="Tyr_Pase_dom"/>
</dbReference>
<evidence type="ECO:0000259" key="9">
    <source>
        <dbReference type="PROSITE" id="PS50054"/>
    </source>
</evidence>
<dbReference type="SMART" id="SM00404">
    <property type="entry name" value="PTPc_motif"/>
    <property type="match status" value="1"/>
</dbReference>
<dbReference type="InterPro" id="IPR050561">
    <property type="entry name" value="PTP"/>
</dbReference>
<dbReference type="GO" id="GO:0051301">
    <property type="term" value="P:cell division"/>
    <property type="evidence" value="ECO:0007669"/>
    <property type="project" value="UniProtKB-KW"/>
</dbReference>
<evidence type="ECO:0000256" key="2">
    <source>
        <dbReference type="ARBA" id="ARBA00013064"/>
    </source>
</evidence>
<reference evidence="11" key="3">
    <citation type="submission" date="2025-09" db="UniProtKB">
        <authorList>
            <consortium name="Ensembl"/>
        </authorList>
    </citation>
    <scope>IDENTIFICATION</scope>
</reference>
<dbReference type="GO" id="GO:0004722">
    <property type="term" value="F:protein serine/threonine phosphatase activity"/>
    <property type="evidence" value="ECO:0007669"/>
    <property type="project" value="UniProtKB-EC"/>
</dbReference>
<comment type="catalytic activity">
    <reaction evidence="7">
        <text>O-phospho-L-seryl-[protein] + H2O = L-seryl-[protein] + phosphate</text>
        <dbReference type="Rhea" id="RHEA:20629"/>
        <dbReference type="Rhea" id="RHEA-COMP:9863"/>
        <dbReference type="Rhea" id="RHEA-COMP:11604"/>
        <dbReference type="ChEBI" id="CHEBI:15377"/>
        <dbReference type="ChEBI" id="CHEBI:29999"/>
        <dbReference type="ChEBI" id="CHEBI:43474"/>
        <dbReference type="ChEBI" id="CHEBI:83421"/>
        <dbReference type="EC" id="3.1.3.16"/>
    </reaction>
</comment>
<feature type="compositionally biased region" description="Polar residues" evidence="8">
    <location>
        <begin position="411"/>
        <end position="422"/>
    </location>
</feature>
<dbReference type="Pfam" id="PF00782">
    <property type="entry name" value="DSPc"/>
    <property type="match status" value="1"/>
</dbReference>
<protein>
    <recommendedName>
        <fullName evidence="2">protein-tyrosine-phosphatase</fullName>
        <ecNumber evidence="2">3.1.3.48</ecNumber>
    </recommendedName>
</protein>
<evidence type="ECO:0000256" key="1">
    <source>
        <dbReference type="ARBA" id="ARBA00007315"/>
    </source>
</evidence>
<keyword evidence="12" id="KW-1185">Reference proteome</keyword>